<evidence type="ECO:0000313" key="6">
    <source>
        <dbReference type="Proteomes" id="UP001430848"/>
    </source>
</evidence>
<proteinExistence type="predicted"/>
<dbReference type="InterPro" id="IPR002110">
    <property type="entry name" value="Ankyrin_rpt"/>
</dbReference>
<dbReference type="InterPro" id="IPR036770">
    <property type="entry name" value="Ankyrin_rpt-contain_sf"/>
</dbReference>
<evidence type="ECO:0000256" key="1">
    <source>
        <dbReference type="ARBA" id="ARBA00022737"/>
    </source>
</evidence>
<keyword evidence="2" id="KW-0040">ANK repeat</keyword>
<reference evidence="5 6" key="1">
    <citation type="submission" date="2024-02" db="EMBL/GenBank/DDBJ databases">
        <title>De novo assembly and annotation of 12 fungi associated with fruit tree decline syndrome in Ontario, Canada.</title>
        <authorList>
            <person name="Sulman M."/>
            <person name="Ellouze W."/>
            <person name="Ilyukhin E."/>
        </authorList>
    </citation>
    <scope>NUCLEOTIDE SEQUENCE [LARGE SCALE GENOMIC DNA]</scope>
    <source>
        <strain evidence="5 6">M169</strain>
    </source>
</reference>
<evidence type="ECO:0000256" key="2">
    <source>
        <dbReference type="PROSITE-ProRule" id="PRU00023"/>
    </source>
</evidence>
<feature type="domain" description="GPI inositol-deacylase winged helix" evidence="3">
    <location>
        <begin position="287"/>
        <end position="368"/>
    </location>
</feature>
<dbReference type="Proteomes" id="UP001430848">
    <property type="component" value="Unassembled WGS sequence"/>
</dbReference>
<feature type="repeat" description="ANK" evidence="2">
    <location>
        <begin position="548"/>
        <end position="580"/>
    </location>
</feature>
<comment type="caution">
    <text evidence="5">The sequence shown here is derived from an EMBL/GenBank/DDBJ whole genome shotgun (WGS) entry which is preliminary data.</text>
</comment>
<dbReference type="InterPro" id="IPR054471">
    <property type="entry name" value="GPIID_WHD"/>
</dbReference>
<name>A0ABR1PJ67_DIAER</name>
<sequence>MASNLASIHRVARETAVGVAGLGERMARRDQAEEHRALVAWLDPQSINMEENLKEGLKNHHPGTGEWLFDADCYKSWASVQLLRQKPTLEREAASVFQRYCDRSGKSKSISLNDQIALFITMIQNFSAVTITIDALDECKDTEEFVHQGLEQIINSKGVTIRILCTGRNDYLLERTIGVLASYRVALENNVTSDIEAYVADQVEYRPKARKLKVRSAGLKDQIVHELSHHSGGMFIWVTFQLDLFSRLTTDKAIRDALHRLPRGLNKTYIQLLEEIRDKNAEHIRVITKALTWIVSSLVPLTLGQLAEAISIDSGDTHLAIDKMFNDEKDLLEMLGSLVIFDPAKRDPLVSLAHFTLYEFLQSDELRTHESLASFYVPPQTMMDIGFTCAQYLSFTDFGQPCRSIGELHERMESYKLLAFAASNFMSQLRSYGGRGPAIKGHLASFKWLLEPCRDGQQNFISWQQVYQCGVLGHSLTESVLSNPLTYIIDNNMLHLLDVFLLDTGERYHEALTQAGFTPSHIAVITGSEDRLSDALRSGPDLEASGNRGQTLLHLAASYGHVGMIKMLLEAGASPHARSESGSTPAYRAARNGSIEALELLAKAGSDLDAMTWDGWTPIFEAIENHHVLVVEWLIRKGVNLRQKITHGSSVLEFARGAGDQAIIEIVEKGL</sequence>
<organism evidence="5 6">
    <name type="scientific">Diaporthe eres</name>
    <name type="common">Phomopsis oblonga</name>
    <dbReference type="NCBI Taxonomy" id="83184"/>
    <lineage>
        <taxon>Eukaryota</taxon>
        <taxon>Fungi</taxon>
        <taxon>Dikarya</taxon>
        <taxon>Ascomycota</taxon>
        <taxon>Pezizomycotina</taxon>
        <taxon>Sordariomycetes</taxon>
        <taxon>Sordariomycetidae</taxon>
        <taxon>Diaporthales</taxon>
        <taxon>Diaporthaceae</taxon>
        <taxon>Diaporthe</taxon>
        <taxon>Diaporthe eres species complex</taxon>
    </lineage>
</organism>
<dbReference type="Gene3D" id="1.25.40.20">
    <property type="entry name" value="Ankyrin repeat-containing domain"/>
    <property type="match status" value="1"/>
</dbReference>
<dbReference type="SUPFAM" id="SSF48403">
    <property type="entry name" value="Ankyrin repeat"/>
    <property type="match status" value="1"/>
</dbReference>
<keyword evidence="1" id="KW-0677">Repeat</keyword>
<feature type="repeat" description="ANK" evidence="2">
    <location>
        <begin position="614"/>
        <end position="646"/>
    </location>
</feature>
<evidence type="ECO:0000259" key="4">
    <source>
        <dbReference type="Pfam" id="PF24883"/>
    </source>
</evidence>
<dbReference type="InterPro" id="IPR056884">
    <property type="entry name" value="NPHP3-like_N"/>
</dbReference>
<evidence type="ECO:0008006" key="7">
    <source>
        <dbReference type="Google" id="ProtNLM"/>
    </source>
</evidence>
<dbReference type="PROSITE" id="PS50088">
    <property type="entry name" value="ANK_REPEAT"/>
    <property type="match status" value="3"/>
</dbReference>
<dbReference type="PANTHER" id="PTHR10039">
    <property type="entry name" value="AMELOGENIN"/>
    <property type="match status" value="1"/>
</dbReference>
<keyword evidence="6" id="KW-1185">Reference proteome</keyword>
<protein>
    <recommendedName>
        <fullName evidence="7">Ankyrin repeat protein</fullName>
    </recommendedName>
</protein>
<dbReference type="EMBL" id="JAKNSF020000006">
    <property type="protein sequence ID" value="KAK7738038.1"/>
    <property type="molecule type" value="Genomic_DNA"/>
</dbReference>
<accession>A0ABR1PJ67</accession>
<feature type="repeat" description="ANK" evidence="2">
    <location>
        <begin position="581"/>
        <end position="613"/>
    </location>
</feature>
<dbReference type="PROSITE" id="PS50297">
    <property type="entry name" value="ANK_REP_REGION"/>
    <property type="match status" value="2"/>
</dbReference>
<gene>
    <name evidence="5" type="ORF">SLS63_002371</name>
</gene>
<evidence type="ECO:0000313" key="5">
    <source>
        <dbReference type="EMBL" id="KAK7738038.1"/>
    </source>
</evidence>
<feature type="domain" description="Nephrocystin 3-like N-terminal" evidence="4">
    <location>
        <begin position="80"/>
        <end position="168"/>
    </location>
</feature>
<dbReference type="Pfam" id="PF22939">
    <property type="entry name" value="WHD_GPIID"/>
    <property type="match status" value="1"/>
</dbReference>
<dbReference type="PANTHER" id="PTHR10039:SF16">
    <property type="entry name" value="GPI INOSITOL-DEACYLASE"/>
    <property type="match status" value="1"/>
</dbReference>
<dbReference type="SMART" id="SM00248">
    <property type="entry name" value="ANK"/>
    <property type="match status" value="4"/>
</dbReference>
<evidence type="ECO:0000259" key="3">
    <source>
        <dbReference type="Pfam" id="PF22939"/>
    </source>
</evidence>
<dbReference type="Pfam" id="PF24883">
    <property type="entry name" value="NPHP3_N"/>
    <property type="match status" value="1"/>
</dbReference>
<dbReference type="Pfam" id="PF13606">
    <property type="entry name" value="Ank_3"/>
    <property type="match status" value="1"/>
</dbReference>
<dbReference type="Pfam" id="PF13637">
    <property type="entry name" value="Ank_4"/>
    <property type="match status" value="1"/>
</dbReference>